<evidence type="ECO:0000256" key="1">
    <source>
        <dbReference type="PROSITE-ProRule" id="PRU00023"/>
    </source>
</evidence>
<dbReference type="InterPro" id="IPR036770">
    <property type="entry name" value="Ankyrin_rpt-contain_sf"/>
</dbReference>
<gene>
    <name evidence="2" type="ORF">JAAARDRAFT_193189</name>
</gene>
<organism evidence="2 3">
    <name type="scientific">Jaapia argillacea MUCL 33604</name>
    <dbReference type="NCBI Taxonomy" id="933084"/>
    <lineage>
        <taxon>Eukaryota</taxon>
        <taxon>Fungi</taxon>
        <taxon>Dikarya</taxon>
        <taxon>Basidiomycota</taxon>
        <taxon>Agaricomycotina</taxon>
        <taxon>Agaricomycetes</taxon>
        <taxon>Agaricomycetidae</taxon>
        <taxon>Jaapiales</taxon>
        <taxon>Jaapiaceae</taxon>
        <taxon>Jaapia</taxon>
    </lineage>
</organism>
<protein>
    <submittedName>
        <fullName evidence="2">Uncharacterized protein</fullName>
    </submittedName>
</protein>
<dbReference type="STRING" id="933084.A0A067Q7S1"/>
<dbReference type="PROSITE" id="PS50088">
    <property type="entry name" value="ANK_REPEAT"/>
    <property type="match status" value="1"/>
</dbReference>
<dbReference type="PANTHER" id="PTHR32379">
    <property type="entry name" value="GUANIDINOACETATE N-METHYLTRANSFERASE"/>
    <property type="match status" value="1"/>
</dbReference>
<keyword evidence="1" id="KW-0040">ANK repeat</keyword>
<feature type="repeat" description="ANK" evidence="1">
    <location>
        <begin position="73"/>
        <end position="105"/>
    </location>
</feature>
<dbReference type="Pfam" id="PF12796">
    <property type="entry name" value="Ank_2"/>
    <property type="match status" value="1"/>
</dbReference>
<dbReference type="HOGENOM" id="CLU_033831_1_2_1"/>
<dbReference type="PROSITE" id="PS50297">
    <property type="entry name" value="ANK_REP_REGION"/>
    <property type="match status" value="1"/>
</dbReference>
<evidence type="ECO:0000313" key="3">
    <source>
        <dbReference type="Proteomes" id="UP000027265"/>
    </source>
</evidence>
<dbReference type="InterPro" id="IPR002110">
    <property type="entry name" value="Ankyrin_rpt"/>
</dbReference>
<dbReference type="GO" id="GO:0005634">
    <property type="term" value="C:nucleus"/>
    <property type="evidence" value="ECO:0007669"/>
    <property type="project" value="TreeGrafter"/>
</dbReference>
<dbReference type="Gene3D" id="3.40.50.150">
    <property type="entry name" value="Vaccinia Virus protein VP39"/>
    <property type="match status" value="1"/>
</dbReference>
<reference evidence="3" key="1">
    <citation type="journal article" date="2014" name="Proc. Natl. Acad. Sci. U.S.A.">
        <title>Extensive sampling of basidiomycete genomes demonstrates inadequacy of the white-rot/brown-rot paradigm for wood decay fungi.</title>
        <authorList>
            <person name="Riley R."/>
            <person name="Salamov A.A."/>
            <person name="Brown D.W."/>
            <person name="Nagy L.G."/>
            <person name="Floudas D."/>
            <person name="Held B.W."/>
            <person name="Levasseur A."/>
            <person name="Lombard V."/>
            <person name="Morin E."/>
            <person name="Otillar R."/>
            <person name="Lindquist E.A."/>
            <person name="Sun H."/>
            <person name="LaButti K.M."/>
            <person name="Schmutz J."/>
            <person name="Jabbour D."/>
            <person name="Luo H."/>
            <person name="Baker S.E."/>
            <person name="Pisabarro A.G."/>
            <person name="Walton J.D."/>
            <person name="Blanchette R.A."/>
            <person name="Henrissat B."/>
            <person name="Martin F."/>
            <person name="Cullen D."/>
            <person name="Hibbett D.S."/>
            <person name="Grigoriev I.V."/>
        </authorList>
    </citation>
    <scope>NUCLEOTIDE SEQUENCE [LARGE SCALE GENOMIC DNA]</scope>
    <source>
        <strain evidence="3">MUCL 33604</strain>
    </source>
</reference>
<dbReference type="SUPFAM" id="SSF48403">
    <property type="entry name" value="Ankyrin repeat"/>
    <property type="match status" value="1"/>
</dbReference>
<dbReference type="OrthoDB" id="19014at2759"/>
<dbReference type="InParanoid" id="A0A067Q7S1"/>
<evidence type="ECO:0000313" key="2">
    <source>
        <dbReference type="EMBL" id="KDQ58651.1"/>
    </source>
</evidence>
<dbReference type="Gene3D" id="1.25.40.20">
    <property type="entry name" value="Ankyrin repeat-containing domain"/>
    <property type="match status" value="1"/>
</dbReference>
<dbReference type="Proteomes" id="UP000027265">
    <property type="component" value="Unassembled WGS sequence"/>
</dbReference>
<dbReference type="AlphaFoldDB" id="A0A067Q7S1"/>
<keyword evidence="3" id="KW-1185">Reference proteome</keyword>
<sequence>MPAATGTNPIVDSVDRRLPSFDEDPDRDLVASMLSYTTPDCILINFACGPISLLEKVVCVAKADLREACCPFSGYTALHFAAEMGVEENVRWMLDHGSAWNGRDRLGNRAIDLARKEGHQECSKFLFEYAVEKEYARYYLPYTTPPDEWDNPVDKDRTPQVEGYFKSVVMYTSPQQTAHDFAMVDMGTGTGVMMEWERPLMKETARLLLEGLPKGVRILNVGFGLGIIDTYFQENCPSNHTIIEAHPNCIDFMRKTRWFGERNRHTERSPQLVSKVSREEIGRFDVVYFDTFAEGYRAYMEFYQYLPSLLSGPNARVSFFHGLGAHSLTVYEIYSEVISRHLYDVGLNVDWSECHIPPEVQWISYSEGVDGQNHPYKIPICRLAPTVRRTVVPDCGWRGDFEASPLSTKSVT</sequence>
<proteinExistence type="predicted"/>
<name>A0A067Q7S1_9AGAM</name>
<dbReference type="GO" id="GO:0005737">
    <property type="term" value="C:cytoplasm"/>
    <property type="evidence" value="ECO:0007669"/>
    <property type="project" value="TreeGrafter"/>
</dbReference>
<dbReference type="GO" id="GO:0019702">
    <property type="term" value="F:protein arginine N5-methyltransferase activity"/>
    <property type="evidence" value="ECO:0007669"/>
    <property type="project" value="TreeGrafter"/>
</dbReference>
<dbReference type="EMBL" id="KL197717">
    <property type="protein sequence ID" value="KDQ58651.1"/>
    <property type="molecule type" value="Genomic_DNA"/>
</dbReference>
<dbReference type="PANTHER" id="PTHR32379:SF1">
    <property type="entry name" value="GUANIDINOACETATE N-METHYLTRANSFERASE"/>
    <property type="match status" value="1"/>
</dbReference>
<dbReference type="InterPro" id="IPR029063">
    <property type="entry name" value="SAM-dependent_MTases_sf"/>
</dbReference>
<accession>A0A067Q7S1</accession>
<dbReference type="InterPro" id="IPR051038">
    <property type="entry name" value="RMT2/GAMT_Mtase"/>
</dbReference>
<dbReference type="SUPFAM" id="SSF53335">
    <property type="entry name" value="S-adenosyl-L-methionine-dependent methyltransferases"/>
    <property type="match status" value="1"/>
</dbReference>